<evidence type="ECO:0000256" key="12">
    <source>
        <dbReference type="PIRNR" id="PIRNR002764"/>
    </source>
</evidence>
<evidence type="ECO:0000256" key="9">
    <source>
        <dbReference type="ARBA" id="ARBA00022748"/>
    </source>
</evidence>
<evidence type="ECO:0000313" key="14">
    <source>
        <dbReference type="EMBL" id="MCP1675846.1"/>
    </source>
</evidence>
<feature type="transmembrane region" description="Helical" evidence="13">
    <location>
        <begin position="140"/>
        <end position="164"/>
    </location>
</feature>
<dbReference type="Pfam" id="PF03379">
    <property type="entry name" value="CcmB"/>
    <property type="match status" value="1"/>
</dbReference>
<feature type="transmembrane region" description="Helical" evidence="13">
    <location>
        <begin position="103"/>
        <end position="128"/>
    </location>
</feature>
<sequence length="232" mass="24253">MTEPVPDRGNLGGAFLALLLRDIRLVYRRSGEWVNPLLFFLIVTTLFPLGVGPGTETLAAIGPGVIWVAALLAAMLSLDNLFRSDFQDGSLEQLVMTHHPLPVLVMAKVLAHWLTTGVPIILLAPLLAMMLQMPGSSVPVLMASLLLGTPILSLLGAIGVALTVGLPRGGVLLALLVLPLYIPTLIFAARATELAAVGLPAGPSLSLLGAMLTLALVLVPFGIATALRISLN</sequence>
<dbReference type="GO" id="GO:0005886">
    <property type="term" value="C:plasma membrane"/>
    <property type="evidence" value="ECO:0007669"/>
    <property type="project" value="UniProtKB-SubCell"/>
</dbReference>
<keyword evidence="11 12" id="KW-0472">Membrane</keyword>
<feature type="transmembrane region" description="Helical" evidence="13">
    <location>
        <begin position="57"/>
        <end position="82"/>
    </location>
</feature>
<evidence type="ECO:0000313" key="15">
    <source>
        <dbReference type="Proteomes" id="UP001205843"/>
    </source>
</evidence>
<comment type="function">
    <text evidence="1 12">Required for the export of heme to the periplasm for the biogenesis of c-type cytochromes.</text>
</comment>
<reference evidence="14" key="1">
    <citation type="submission" date="2022-03" db="EMBL/GenBank/DDBJ databases">
        <title>Genomic Encyclopedia of Type Strains, Phase III (KMG-III): the genomes of soil and plant-associated and newly described type strains.</title>
        <authorList>
            <person name="Whitman W."/>
        </authorList>
    </citation>
    <scope>NUCLEOTIDE SEQUENCE</scope>
    <source>
        <strain evidence="14">ANL 6-2</strain>
    </source>
</reference>
<dbReference type="GO" id="GO:0015232">
    <property type="term" value="F:heme transmembrane transporter activity"/>
    <property type="evidence" value="ECO:0007669"/>
    <property type="project" value="InterPro"/>
</dbReference>
<keyword evidence="10 13" id="KW-1133">Transmembrane helix</keyword>
<evidence type="ECO:0000256" key="13">
    <source>
        <dbReference type="SAM" id="Phobius"/>
    </source>
</evidence>
<dbReference type="GO" id="GO:0017004">
    <property type="term" value="P:cytochrome complex assembly"/>
    <property type="evidence" value="ECO:0007669"/>
    <property type="project" value="UniProtKB-KW"/>
</dbReference>
<comment type="similarity">
    <text evidence="3 12">Belongs to the CcmB/CycW/HelB family.</text>
</comment>
<feature type="transmembrane region" description="Helical" evidence="13">
    <location>
        <begin position="204"/>
        <end position="227"/>
    </location>
</feature>
<evidence type="ECO:0000256" key="2">
    <source>
        <dbReference type="ARBA" id="ARBA00004429"/>
    </source>
</evidence>
<evidence type="ECO:0000256" key="1">
    <source>
        <dbReference type="ARBA" id="ARBA00002442"/>
    </source>
</evidence>
<dbReference type="EMBL" id="JALJXV010000007">
    <property type="protein sequence ID" value="MCP1675846.1"/>
    <property type="molecule type" value="Genomic_DNA"/>
</dbReference>
<dbReference type="PANTHER" id="PTHR30070:SF1">
    <property type="entry name" value="CYTOCHROME C BIOGENESIS B-RELATED"/>
    <property type="match status" value="1"/>
</dbReference>
<name>A0AAE3KCJ6_9GAMM</name>
<dbReference type="NCBIfam" id="TIGR01190">
    <property type="entry name" value="ccmB"/>
    <property type="match status" value="1"/>
</dbReference>
<keyword evidence="6 12" id="KW-1003">Cell membrane</keyword>
<feature type="transmembrane region" description="Helical" evidence="13">
    <location>
        <begin position="33"/>
        <end position="51"/>
    </location>
</feature>
<evidence type="ECO:0000256" key="8">
    <source>
        <dbReference type="ARBA" id="ARBA00022692"/>
    </source>
</evidence>
<gene>
    <name evidence="14" type="ORF">J2T57_003001</name>
</gene>
<dbReference type="Proteomes" id="UP001205843">
    <property type="component" value="Unassembled WGS sequence"/>
</dbReference>
<dbReference type="PIRSF" id="PIRSF002764">
    <property type="entry name" value="CcmB"/>
    <property type="match status" value="1"/>
</dbReference>
<comment type="subcellular location">
    <subcellularLocation>
        <location evidence="2">Cell inner membrane</location>
        <topology evidence="2">Multi-pass membrane protein</topology>
    </subcellularLocation>
</comment>
<evidence type="ECO:0000256" key="11">
    <source>
        <dbReference type="ARBA" id="ARBA00023136"/>
    </source>
</evidence>
<evidence type="ECO:0000256" key="10">
    <source>
        <dbReference type="ARBA" id="ARBA00022989"/>
    </source>
</evidence>
<evidence type="ECO:0000256" key="4">
    <source>
        <dbReference type="ARBA" id="ARBA00016452"/>
    </source>
</evidence>
<keyword evidence="9 12" id="KW-0201">Cytochrome c-type biogenesis</keyword>
<dbReference type="InterPro" id="IPR026031">
    <property type="entry name" value="Cyt_c_CcmB_bac"/>
</dbReference>
<dbReference type="RefSeq" id="WP_253479799.1">
    <property type="nucleotide sequence ID" value="NZ_JALJXV010000007.1"/>
</dbReference>
<keyword evidence="15" id="KW-1185">Reference proteome</keyword>
<dbReference type="PRINTS" id="PR01414">
    <property type="entry name" value="CCMBBIOGNSIS"/>
</dbReference>
<proteinExistence type="inferred from homology"/>
<evidence type="ECO:0000256" key="7">
    <source>
        <dbReference type="ARBA" id="ARBA00022519"/>
    </source>
</evidence>
<dbReference type="PANTHER" id="PTHR30070">
    <property type="entry name" value="HEME EXPORTER PROTEIN B"/>
    <property type="match status" value="1"/>
</dbReference>
<dbReference type="InterPro" id="IPR003544">
    <property type="entry name" value="Cyt_c_biogenesis_CcmB"/>
</dbReference>
<protein>
    <recommendedName>
        <fullName evidence="4 12">Heme exporter protein B</fullName>
    </recommendedName>
</protein>
<keyword evidence="7 12" id="KW-0997">Cell inner membrane</keyword>
<evidence type="ECO:0000256" key="3">
    <source>
        <dbReference type="ARBA" id="ARBA00010544"/>
    </source>
</evidence>
<keyword evidence="8 13" id="KW-0812">Transmembrane</keyword>
<feature type="transmembrane region" description="Helical" evidence="13">
    <location>
        <begin position="171"/>
        <end position="192"/>
    </location>
</feature>
<comment type="caution">
    <text evidence="14">The sequence shown here is derived from an EMBL/GenBank/DDBJ whole genome shotgun (WGS) entry which is preliminary data.</text>
</comment>
<keyword evidence="5 12" id="KW-0813">Transport</keyword>
<dbReference type="GO" id="GO:1903607">
    <property type="term" value="P:cytochrome c biosynthetic process"/>
    <property type="evidence" value="ECO:0007669"/>
    <property type="project" value="TreeGrafter"/>
</dbReference>
<dbReference type="AlphaFoldDB" id="A0AAE3KCJ6"/>
<evidence type="ECO:0000256" key="6">
    <source>
        <dbReference type="ARBA" id="ARBA00022475"/>
    </source>
</evidence>
<evidence type="ECO:0000256" key="5">
    <source>
        <dbReference type="ARBA" id="ARBA00022448"/>
    </source>
</evidence>
<accession>A0AAE3KCJ6</accession>
<organism evidence="14 15">
    <name type="scientific">Natronocella acetinitrilica</name>
    <dbReference type="NCBI Taxonomy" id="414046"/>
    <lineage>
        <taxon>Bacteria</taxon>
        <taxon>Pseudomonadati</taxon>
        <taxon>Pseudomonadota</taxon>
        <taxon>Gammaproteobacteria</taxon>
        <taxon>Chromatiales</taxon>
        <taxon>Ectothiorhodospiraceae</taxon>
        <taxon>Natronocella</taxon>
    </lineage>
</organism>